<protein>
    <recommendedName>
        <fullName evidence="2">Transcription regulator TrmB N-terminal domain-containing protein</fullName>
    </recommendedName>
</protein>
<organism evidence="1">
    <name type="scientific">marine sediment metagenome</name>
    <dbReference type="NCBI Taxonomy" id="412755"/>
    <lineage>
        <taxon>unclassified sequences</taxon>
        <taxon>metagenomes</taxon>
        <taxon>ecological metagenomes</taxon>
    </lineage>
</organism>
<dbReference type="EMBL" id="BARS01035404">
    <property type="protein sequence ID" value="GAG18135.1"/>
    <property type="molecule type" value="Genomic_DNA"/>
</dbReference>
<evidence type="ECO:0008006" key="2">
    <source>
        <dbReference type="Google" id="ProtNLM"/>
    </source>
</evidence>
<evidence type="ECO:0000313" key="1">
    <source>
        <dbReference type="EMBL" id="GAG18135.1"/>
    </source>
</evidence>
<sequence length="65" mass="7644">LWVDYRENFELNRAIETIMLNLEGDQSVLDITDRTKVSYREVYGFIERLRELGLATRLAKEPPGE</sequence>
<accession>X0VIQ1</accession>
<feature type="non-terminal residue" evidence="1">
    <location>
        <position position="1"/>
    </location>
</feature>
<reference evidence="1" key="1">
    <citation type="journal article" date="2014" name="Front. Microbiol.">
        <title>High frequency of phylogenetically diverse reductive dehalogenase-homologous genes in deep subseafloor sedimentary metagenomes.</title>
        <authorList>
            <person name="Kawai M."/>
            <person name="Futagami T."/>
            <person name="Toyoda A."/>
            <person name="Takaki Y."/>
            <person name="Nishi S."/>
            <person name="Hori S."/>
            <person name="Arai W."/>
            <person name="Tsubouchi T."/>
            <person name="Morono Y."/>
            <person name="Uchiyama I."/>
            <person name="Ito T."/>
            <person name="Fujiyama A."/>
            <person name="Inagaki F."/>
            <person name="Takami H."/>
        </authorList>
    </citation>
    <scope>NUCLEOTIDE SEQUENCE</scope>
    <source>
        <strain evidence="1">Expedition CK06-06</strain>
    </source>
</reference>
<dbReference type="AlphaFoldDB" id="X0VIQ1"/>
<proteinExistence type="predicted"/>
<gene>
    <name evidence="1" type="ORF">S01H1_54546</name>
</gene>
<comment type="caution">
    <text evidence="1">The sequence shown here is derived from an EMBL/GenBank/DDBJ whole genome shotgun (WGS) entry which is preliminary data.</text>
</comment>
<name>X0VIQ1_9ZZZZ</name>